<dbReference type="PANTHER" id="PTHR42896">
    <property type="entry name" value="XYLULOSE-1,5-BISPHOSPHATE (XUBP) PHOSPHATASE"/>
    <property type="match status" value="1"/>
</dbReference>
<dbReference type="EMBL" id="JBHSHD010000002">
    <property type="protein sequence ID" value="MFC4818948.1"/>
    <property type="molecule type" value="Genomic_DNA"/>
</dbReference>
<dbReference type="Gene3D" id="3.40.50.1000">
    <property type="entry name" value="HAD superfamily/HAD-like"/>
    <property type="match status" value="1"/>
</dbReference>
<dbReference type="Proteomes" id="UP001595886">
    <property type="component" value="Unassembled WGS sequence"/>
</dbReference>
<protein>
    <submittedName>
        <fullName evidence="1">HAD-IA family hydrolase</fullName>
    </submittedName>
</protein>
<organism evidence="1 2">
    <name type="scientific">Dokdonella ginsengisoli</name>
    <dbReference type="NCBI Taxonomy" id="363846"/>
    <lineage>
        <taxon>Bacteria</taxon>
        <taxon>Pseudomonadati</taxon>
        <taxon>Pseudomonadota</taxon>
        <taxon>Gammaproteobacteria</taxon>
        <taxon>Lysobacterales</taxon>
        <taxon>Rhodanobacteraceae</taxon>
        <taxon>Dokdonella</taxon>
    </lineage>
</organism>
<sequence>MNAILRALIFDVDGTLADTEETHRRAFNASFAAAELPWWWSRRVYRELLRVAGGRERMRAYAQASSDGLAERGDFELLLRRLHEDKTRRYDALLRAQPLPLRPGITRLFDEAGAAGVRLALATTTSAANLDALLAPHFGAAWRERFAAVVCGGDVARLKPAPDAYLQALRRLGFGADEALAFEDSANGIRAAQAAGLGVVATPTWYSLAEPLPAALVVLPHLGDAVTPLPPEEPGAPFVDLAHLRSWHAAQAGSAPPRRAAACC</sequence>
<dbReference type="PANTHER" id="PTHR42896:SF2">
    <property type="entry name" value="CBBY-LIKE PROTEIN"/>
    <property type="match status" value="1"/>
</dbReference>
<dbReference type="InterPro" id="IPR036412">
    <property type="entry name" value="HAD-like_sf"/>
</dbReference>
<dbReference type="InterPro" id="IPR023198">
    <property type="entry name" value="PGP-like_dom2"/>
</dbReference>
<dbReference type="PRINTS" id="PR00413">
    <property type="entry name" value="HADHALOGNASE"/>
</dbReference>
<reference evidence="2" key="1">
    <citation type="journal article" date="2019" name="Int. J. Syst. Evol. Microbiol.">
        <title>The Global Catalogue of Microorganisms (GCM) 10K type strain sequencing project: providing services to taxonomists for standard genome sequencing and annotation.</title>
        <authorList>
            <consortium name="The Broad Institute Genomics Platform"/>
            <consortium name="The Broad Institute Genome Sequencing Center for Infectious Disease"/>
            <person name="Wu L."/>
            <person name="Ma J."/>
        </authorList>
    </citation>
    <scope>NUCLEOTIDE SEQUENCE [LARGE SCALE GENOMIC DNA]</scope>
    <source>
        <strain evidence="2">CCUG 30340</strain>
    </source>
</reference>
<evidence type="ECO:0000313" key="2">
    <source>
        <dbReference type="Proteomes" id="UP001595886"/>
    </source>
</evidence>
<dbReference type="SFLD" id="SFLDS00003">
    <property type="entry name" value="Haloacid_Dehalogenase"/>
    <property type="match status" value="1"/>
</dbReference>
<name>A0ABV9QNS4_9GAMM</name>
<dbReference type="SUPFAM" id="SSF56784">
    <property type="entry name" value="HAD-like"/>
    <property type="match status" value="1"/>
</dbReference>
<keyword evidence="2" id="KW-1185">Reference proteome</keyword>
<comment type="caution">
    <text evidence="1">The sequence shown here is derived from an EMBL/GenBank/DDBJ whole genome shotgun (WGS) entry which is preliminary data.</text>
</comment>
<dbReference type="RefSeq" id="WP_380018683.1">
    <property type="nucleotide sequence ID" value="NZ_JBHSHD010000002.1"/>
</dbReference>
<dbReference type="SFLD" id="SFLDG01129">
    <property type="entry name" value="C1.5:_HAD__Beta-PGM__Phosphata"/>
    <property type="match status" value="1"/>
</dbReference>
<dbReference type="InterPro" id="IPR006439">
    <property type="entry name" value="HAD-SF_hydro_IA"/>
</dbReference>
<dbReference type="Gene3D" id="1.10.150.240">
    <property type="entry name" value="Putative phosphatase, domain 2"/>
    <property type="match status" value="1"/>
</dbReference>
<evidence type="ECO:0000313" key="1">
    <source>
        <dbReference type="EMBL" id="MFC4818948.1"/>
    </source>
</evidence>
<dbReference type="Pfam" id="PF00702">
    <property type="entry name" value="Hydrolase"/>
    <property type="match status" value="1"/>
</dbReference>
<dbReference type="NCBIfam" id="TIGR01509">
    <property type="entry name" value="HAD-SF-IA-v3"/>
    <property type="match status" value="1"/>
</dbReference>
<proteinExistence type="predicted"/>
<dbReference type="InterPro" id="IPR044999">
    <property type="entry name" value="CbbY-like"/>
</dbReference>
<gene>
    <name evidence="1" type="ORF">ACFO6Q_01350</name>
</gene>
<keyword evidence="1" id="KW-0378">Hydrolase</keyword>
<dbReference type="InterPro" id="IPR023214">
    <property type="entry name" value="HAD_sf"/>
</dbReference>
<dbReference type="GO" id="GO:0016787">
    <property type="term" value="F:hydrolase activity"/>
    <property type="evidence" value="ECO:0007669"/>
    <property type="project" value="UniProtKB-KW"/>
</dbReference>
<accession>A0ABV9QNS4</accession>